<accession>A0A9Q0FBD3</accession>
<gene>
    <name evidence="1" type="ORF">Tsubulata_016764</name>
</gene>
<protein>
    <recommendedName>
        <fullName evidence="3">RRM domain-containing protein</fullName>
    </recommendedName>
</protein>
<dbReference type="Proteomes" id="UP001141552">
    <property type="component" value="Unassembled WGS sequence"/>
</dbReference>
<dbReference type="CDD" id="cd00590">
    <property type="entry name" value="RRM_SF"/>
    <property type="match status" value="1"/>
</dbReference>
<reference evidence="1" key="1">
    <citation type="submission" date="2022-02" db="EMBL/GenBank/DDBJ databases">
        <authorList>
            <person name="Henning P.M."/>
            <person name="McCubbin A.G."/>
            <person name="Shore J.S."/>
        </authorList>
    </citation>
    <scope>NUCLEOTIDE SEQUENCE</scope>
    <source>
        <strain evidence="1">F60SS</strain>
        <tissue evidence="1">Leaves</tissue>
    </source>
</reference>
<dbReference type="AlphaFoldDB" id="A0A9Q0FBD3"/>
<dbReference type="OrthoDB" id="360390at2759"/>
<evidence type="ECO:0008006" key="3">
    <source>
        <dbReference type="Google" id="ProtNLM"/>
    </source>
</evidence>
<proteinExistence type="predicted"/>
<dbReference type="EMBL" id="JAKUCV010006181">
    <property type="protein sequence ID" value="KAJ4828424.1"/>
    <property type="molecule type" value="Genomic_DNA"/>
</dbReference>
<reference evidence="1" key="2">
    <citation type="journal article" date="2023" name="Plants (Basel)">
        <title>Annotation of the Turnera subulata (Passifloraceae) Draft Genome Reveals the S-Locus Evolved after the Divergence of Turneroideae from Passifloroideae in a Stepwise Manner.</title>
        <authorList>
            <person name="Henning P.M."/>
            <person name="Roalson E.H."/>
            <person name="Mir W."/>
            <person name="McCubbin A.G."/>
            <person name="Shore J.S."/>
        </authorList>
    </citation>
    <scope>NUCLEOTIDE SEQUENCE</scope>
    <source>
        <strain evidence="1">F60SS</strain>
    </source>
</reference>
<comment type="caution">
    <text evidence="1">The sequence shown here is derived from an EMBL/GenBank/DDBJ whole genome shotgun (WGS) entry which is preliminary data.</text>
</comment>
<keyword evidence="2" id="KW-1185">Reference proteome</keyword>
<organism evidence="1 2">
    <name type="scientific">Turnera subulata</name>
    <dbReference type="NCBI Taxonomy" id="218843"/>
    <lineage>
        <taxon>Eukaryota</taxon>
        <taxon>Viridiplantae</taxon>
        <taxon>Streptophyta</taxon>
        <taxon>Embryophyta</taxon>
        <taxon>Tracheophyta</taxon>
        <taxon>Spermatophyta</taxon>
        <taxon>Magnoliopsida</taxon>
        <taxon>eudicotyledons</taxon>
        <taxon>Gunneridae</taxon>
        <taxon>Pentapetalae</taxon>
        <taxon>rosids</taxon>
        <taxon>fabids</taxon>
        <taxon>Malpighiales</taxon>
        <taxon>Passifloraceae</taxon>
        <taxon>Turnera</taxon>
    </lineage>
</organism>
<evidence type="ECO:0000313" key="1">
    <source>
        <dbReference type="EMBL" id="KAJ4828424.1"/>
    </source>
</evidence>
<sequence>MHRVLSKYGDVVDVFIHVKGTRSGKRFGYICYKRAEIFNACSQKLIEFRWRMEPYVQMLHGRDVITNLFQQFTEYGLVDVKVSQLGVDSVLVNFITAEYMQSFCQDFLTWIKSTFWVLKSWDRGHHKTSRNCWVKVKGIPPQACSNDFCRLAAVIVGRLVEVAPETEQKRRVDFANRHALGNLNATESGDAIDEVVKPSLEGLRHEVAKGKFTKSIEVDPNVGLAGDNHDPFRLMGIIERISPRKGASSSVNPELPIPSEVSPPALMTNGVSGGNQGSTLHSKPIRISNSVATLAFYGDPEKLDKLTPQQAQQPKNNIPYSYKGPFAPSYKGPFPYAGISQSPSTASTAATLTFE</sequence>
<name>A0A9Q0FBD3_9ROSI</name>
<evidence type="ECO:0000313" key="2">
    <source>
        <dbReference type="Proteomes" id="UP001141552"/>
    </source>
</evidence>